<dbReference type="Proteomes" id="UP000676194">
    <property type="component" value="Chromosome"/>
</dbReference>
<feature type="transmembrane region" description="Helical" evidence="1">
    <location>
        <begin position="82"/>
        <end position="102"/>
    </location>
</feature>
<feature type="transmembrane region" description="Helical" evidence="1">
    <location>
        <begin position="108"/>
        <end position="129"/>
    </location>
</feature>
<keyword evidence="1" id="KW-0812">Transmembrane</keyword>
<feature type="transmembrane region" description="Helical" evidence="1">
    <location>
        <begin position="392"/>
        <end position="412"/>
    </location>
</feature>
<feature type="transmembrane region" description="Helical" evidence="1">
    <location>
        <begin position="12"/>
        <end position="32"/>
    </location>
</feature>
<sequence>MKDRLRADKPWVLLFWSIAATFGTYFCMYMFRKPFTASAYEGETLGSFKFKTVIVTSQVLGYTLSKFLGIKIVSEINPQRRAWLILTLISLSEISLILFGLTPTPYNLIFMFFNGLPLGMVFGLVIGFLEGRRMTEVMTAGLCVSFIVAGGLAKKVGKHLLDFGVQSHWMPAVAGILFLPVLIGFVWMLTQIPAPTSADEDARSQRVPLNREDRRAFFRSYSFGLTSIILAFLLITVLRGIRDDFAPEIWKALGSDAKPDDFFFPDLIVGLGVLVTCGATAFLRNNRGAFYCALGLSILGLVLVCFALIGIRAELLSPFSFMVVLGLGLYIPYVAVHTTLFERLIAMTRSKGNLCYLITLSDSFGYLGTVFLMLGKDFFNTGNFVKDFFDLIGWIVAIVGIVAFASAGIYFARVGSAFKEPQQDIAAQPMTQQV</sequence>
<accession>A0A8E6BAP4</accession>
<feature type="transmembrane region" description="Helical" evidence="1">
    <location>
        <begin position="262"/>
        <end position="283"/>
    </location>
</feature>
<evidence type="ECO:0000313" key="2">
    <source>
        <dbReference type="EMBL" id="QVL34457.1"/>
    </source>
</evidence>
<dbReference type="RefSeq" id="WP_213499463.1">
    <property type="nucleotide sequence ID" value="NZ_CP074694.1"/>
</dbReference>
<name>A0A8E6BAP4_9BACT</name>
<dbReference type="SUPFAM" id="SSF103473">
    <property type="entry name" value="MFS general substrate transporter"/>
    <property type="match status" value="1"/>
</dbReference>
<feature type="transmembrane region" description="Helical" evidence="1">
    <location>
        <begin position="221"/>
        <end position="242"/>
    </location>
</feature>
<evidence type="ECO:0000256" key="1">
    <source>
        <dbReference type="SAM" id="Phobius"/>
    </source>
</evidence>
<organism evidence="2 3">
    <name type="scientific">Telmatocola sphagniphila</name>
    <dbReference type="NCBI Taxonomy" id="1123043"/>
    <lineage>
        <taxon>Bacteria</taxon>
        <taxon>Pseudomonadati</taxon>
        <taxon>Planctomycetota</taxon>
        <taxon>Planctomycetia</taxon>
        <taxon>Gemmatales</taxon>
        <taxon>Gemmataceae</taxon>
    </lineage>
</organism>
<proteinExistence type="predicted"/>
<feature type="transmembrane region" description="Helical" evidence="1">
    <location>
        <begin position="136"/>
        <end position="153"/>
    </location>
</feature>
<feature type="transmembrane region" description="Helical" evidence="1">
    <location>
        <begin position="290"/>
        <end position="313"/>
    </location>
</feature>
<feature type="transmembrane region" description="Helical" evidence="1">
    <location>
        <begin position="319"/>
        <end position="341"/>
    </location>
</feature>
<evidence type="ECO:0000313" key="3">
    <source>
        <dbReference type="Proteomes" id="UP000676194"/>
    </source>
</evidence>
<dbReference type="InterPro" id="IPR043745">
    <property type="entry name" value="DUF5690"/>
</dbReference>
<keyword evidence="3" id="KW-1185">Reference proteome</keyword>
<feature type="transmembrane region" description="Helical" evidence="1">
    <location>
        <begin position="353"/>
        <end position="372"/>
    </location>
</feature>
<feature type="transmembrane region" description="Helical" evidence="1">
    <location>
        <begin position="52"/>
        <end position="70"/>
    </location>
</feature>
<keyword evidence="1" id="KW-0472">Membrane</keyword>
<dbReference type="AlphaFoldDB" id="A0A8E6BAP4"/>
<dbReference type="EMBL" id="CP074694">
    <property type="protein sequence ID" value="QVL34457.1"/>
    <property type="molecule type" value="Genomic_DNA"/>
</dbReference>
<protein>
    <recommendedName>
        <fullName evidence="4">MFS transporter</fullName>
    </recommendedName>
</protein>
<feature type="transmembrane region" description="Helical" evidence="1">
    <location>
        <begin position="168"/>
        <end position="189"/>
    </location>
</feature>
<dbReference type="KEGG" id="tsph:KIH39_11275"/>
<evidence type="ECO:0008006" key="4">
    <source>
        <dbReference type="Google" id="ProtNLM"/>
    </source>
</evidence>
<dbReference type="InterPro" id="IPR036259">
    <property type="entry name" value="MFS_trans_sf"/>
</dbReference>
<dbReference type="Pfam" id="PF18943">
    <property type="entry name" value="DUF5690"/>
    <property type="match status" value="1"/>
</dbReference>
<reference evidence="2" key="1">
    <citation type="submission" date="2021-05" db="EMBL/GenBank/DDBJ databases">
        <title>Complete genome sequence of the cellulolytic planctomycete Telmatocola sphagniphila SP2T and characterization of the first cellulase from planctomycetes.</title>
        <authorList>
            <person name="Rakitin A.L."/>
            <person name="Beletsky A.V."/>
            <person name="Naumoff D.G."/>
            <person name="Kulichevskaya I.S."/>
            <person name="Mardanov A.V."/>
            <person name="Ravin N.V."/>
            <person name="Dedysh S.N."/>
        </authorList>
    </citation>
    <scope>NUCLEOTIDE SEQUENCE</scope>
    <source>
        <strain evidence="2">SP2T</strain>
    </source>
</reference>
<gene>
    <name evidence="2" type="ORF">KIH39_11275</name>
</gene>
<keyword evidence="1" id="KW-1133">Transmembrane helix</keyword>